<organism evidence="3 4">
    <name type="scientific">Cellulomonas alba</name>
    <dbReference type="NCBI Taxonomy" id="3053467"/>
    <lineage>
        <taxon>Bacteria</taxon>
        <taxon>Bacillati</taxon>
        <taxon>Actinomycetota</taxon>
        <taxon>Actinomycetes</taxon>
        <taxon>Micrococcales</taxon>
        <taxon>Cellulomonadaceae</taxon>
        <taxon>Cellulomonas</taxon>
    </lineage>
</organism>
<name>A0ABT7SGW7_9CELL</name>
<dbReference type="Gene3D" id="2.80.10.50">
    <property type="match status" value="1"/>
</dbReference>
<keyword evidence="1" id="KW-0732">Signal</keyword>
<dbReference type="CDD" id="cd00161">
    <property type="entry name" value="beta-trefoil_Ricin-like"/>
    <property type="match status" value="1"/>
</dbReference>
<dbReference type="PROSITE" id="PS50231">
    <property type="entry name" value="RICIN_B_LECTIN"/>
    <property type="match status" value="1"/>
</dbReference>
<accession>A0ABT7SGW7</accession>
<reference evidence="3 4" key="1">
    <citation type="submission" date="2023-06" db="EMBL/GenBank/DDBJ databases">
        <title>Cellulomonas sp. MW4 Whole genome sequence.</title>
        <authorList>
            <person name="Park S."/>
        </authorList>
    </citation>
    <scope>NUCLEOTIDE SEQUENCE [LARGE SCALE GENOMIC DNA]</scope>
    <source>
        <strain evidence="3 4">MW4</strain>
    </source>
</reference>
<feature type="signal peptide" evidence="1">
    <location>
        <begin position="1"/>
        <end position="36"/>
    </location>
</feature>
<feature type="domain" description="Ricin B lectin" evidence="2">
    <location>
        <begin position="54"/>
        <end position="205"/>
    </location>
</feature>
<evidence type="ECO:0000259" key="2">
    <source>
        <dbReference type="SMART" id="SM00458"/>
    </source>
</evidence>
<dbReference type="EMBL" id="JAUCGQ010000001">
    <property type="protein sequence ID" value="MDM7855423.1"/>
    <property type="molecule type" value="Genomic_DNA"/>
</dbReference>
<gene>
    <name evidence="3" type="ORF">QRT04_10825</name>
</gene>
<keyword evidence="4" id="KW-1185">Reference proteome</keyword>
<feature type="chain" id="PRO_5046981351" evidence="1">
    <location>
        <begin position="37"/>
        <end position="209"/>
    </location>
</feature>
<dbReference type="RefSeq" id="WP_289455241.1">
    <property type="nucleotide sequence ID" value="NZ_JAUCGQ010000001.1"/>
</dbReference>
<evidence type="ECO:0000313" key="4">
    <source>
        <dbReference type="Proteomes" id="UP001529338"/>
    </source>
</evidence>
<evidence type="ECO:0000313" key="3">
    <source>
        <dbReference type="EMBL" id="MDM7855423.1"/>
    </source>
</evidence>
<proteinExistence type="predicted"/>
<dbReference type="InterPro" id="IPR000772">
    <property type="entry name" value="Ricin_B_lectin"/>
</dbReference>
<dbReference type="Proteomes" id="UP001529338">
    <property type="component" value="Unassembled WGS sequence"/>
</dbReference>
<protein>
    <submittedName>
        <fullName evidence="3">Ricin-type beta-trefoil lectin domain protein</fullName>
    </submittedName>
</protein>
<comment type="caution">
    <text evidence="3">The sequence shown here is derived from an EMBL/GenBank/DDBJ whole genome shotgun (WGS) entry which is preliminary data.</text>
</comment>
<dbReference type="InterPro" id="IPR035992">
    <property type="entry name" value="Ricin_B-like_lectins"/>
</dbReference>
<dbReference type="SUPFAM" id="SSF50370">
    <property type="entry name" value="Ricin B-like lectins"/>
    <property type="match status" value="1"/>
</dbReference>
<sequence length="209" mass="21501">MTGRRSGARRRVTPWLGVGALALVGALVASTATTSAAWNDPAFARATVATLASGTTVRIKSTDGSVCLDNRSNGGGTATASTQQVTARTCANVNSQKWTVNWDSTIRTAGFTTTYCLDVDSEGTANGTAAIVYTCKTTGNLTNQHWTVWSASAAGQAWETGQAGTPAGNDRCVSAALNGGGTVTSPTNVVLWTCGASGYQQTWVVATWP</sequence>
<dbReference type="SMART" id="SM00458">
    <property type="entry name" value="RICIN"/>
    <property type="match status" value="1"/>
</dbReference>
<dbReference type="Pfam" id="PF00652">
    <property type="entry name" value="Ricin_B_lectin"/>
    <property type="match status" value="1"/>
</dbReference>
<evidence type="ECO:0000256" key="1">
    <source>
        <dbReference type="SAM" id="SignalP"/>
    </source>
</evidence>